<comment type="caution">
    <text evidence="2">The sequence shown here is derived from an EMBL/GenBank/DDBJ whole genome shotgun (WGS) entry which is preliminary data.</text>
</comment>
<evidence type="ECO:0000313" key="2">
    <source>
        <dbReference type="EMBL" id="MBR0679087.1"/>
    </source>
</evidence>
<dbReference type="Proteomes" id="UP001138709">
    <property type="component" value="Unassembled WGS sequence"/>
</dbReference>
<dbReference type="SUPFAM" id="SSF81901">
    <property type="entry name" value="HCP-like"/>
    <property type="match status" value="1"/>
</dbReference>
<dbReference type="InterPro" id="IPR011990">
    <property type="entry name" value="TPR-like_helical_dom_sf"/>
</dbReference>
<dbReference type="SMART" id="SM00671">
    <property type="entry name" value="SEL1"/>
    <property type="match status" value="4"/>
</dbReference>
<reference evidence="2" key="2">
    <citation type="journal article" date="2021" name="Syst. Appl. Microbiol.">
        <title>Roseomonas hellenica sp. nov., isolated from roots of wild-growing Alkanna tinctoria.</title>
        <authorList>
            <person name="Rat A."/>
            <person name="Naranjo H.D."/>
            <person name="Lebbe L."/>
            <person name="Cnockaert M."/>
            <person name="Krigas N."/>
            <person name="Grigoriadou K."/>
            <person name="Maloupa E."/>
            <person name="Willems A."/>
        </authorList>
    </citation>
    <scope>NUCLEOTIDE SEQUENCE</scope>
    <source>
        <strain evidence="2">LMG 31228</strain>
    </source>
</reference>
<dbReference type="EMBL" id="JAAEDL010000001">
    <property type="protein sequence ID" value="MBR0679087.1"/>
    <property type="molecule type" value="Genomic_DNA"/>
</dbReference>
<organism evidence="2 3">
    <name type="scientific">Neoroseomonas eburnea</name>
    <dbReference type="NCBI Taxonomy" id="1346889"/>
    <lineage>
        <taxon>Bacteria</taxon>
        <taxon>Pseudomonadati</taxon>
        <taxon>Pseudomonadota</taxon>
        <taxon>Alphaproteobacteria</taxon>
        <taxon>Acetobacterales</taxon>
        <taxon>Acetobacteraceae</taxon>
        <taxon>Neoroseomonas</taxon>
    </lineage>
</organism>
<dbReference type="Gene3D" id="1.25.40.10">
    <property type="entry name" value="Tetratricopeptide repeat domain"/>
    <property type="match status" value="1"/>
</dbReference>
<dbReference type="PANTHER" id="PTHR11102">
    <property type="entry name" value="SEL-1-LIKE PROTEIN"/>
    <property type="match status" value="1"/>
</dbReference>
<evidence type="ECO:0000256" key="1">
    <source>
        <dbReference type="SAM" id="MobiDB-lite"/>
    </source>
</evidence>
<dbReference type="SUPFAM" id="SSF47090">
    <property type="entry name" value="PGBD-like"/>
    <property type="match status" value="1"/>
</dbReference>
<feature type="region of interest" description="Disordered" evidence="1">
    <location>
        <begin position="38"/>
        <end position="57"/>
    </location>
</feature>
<dbReference type="RefSeq" id="WP_211844436.1">
    <property type="nucleotide sequence ID" value="NZ_JAAEDL010000001.1"/>
</dbReference>
<dbReference type="AlphaFoldDB" id="A0A9X9X5V1"/>
<name>A0A9X9X5V1_9PROT</name>
<proteinExistence type="predicted"/>
<accession>A0A9X9X5V1</accession>
<reference evidence="2" key="1">
    <citation type="submission" date="2020-01" db="EMBL/GenBank/DDBJ databases">
        <authorList>
            <person name="Rat A."/>
        </authorList>
    </citation>
    <scope>NUCLEOTIDE SEQUENCE</scope>
    <source>
        <strain evidence="2">LMG 31228</strain>
    </source>
</reference>
<protein>
    <submittedName>
        <fullName evidence="2">Sel1 repeat family protein</fullName>
    </submittedName>
</protein>
<gene>
    <name evidence="2" type="ORF">GXW74_01190</name>
</gene>
<dbReference type="InterPro" id="IPR036365">
    <property type="entry name" value="PGBD-like_sf"/>
</dbReference>
<keyword evidence="3" id="KW-1185">Reference proteome</keyword>
<dbReference type="PANTHER" id="PTHR11102:SF160">
    <property type="entry name" value="ERAD-ASSOCIATED E3 UBIQUITIN-PROTEIN LIGASE COMPONENT HRD3"/>
    <property type="match status" value="1"/>
</dbReference>
<dbReference type="PROSITE" id="PS51257">
    <property type="entry name" value="PROKAR_LIPOPROTEIN"/>
    <property type="match status" value="1"/>
</dbReference>
<evidence type="ECO:0000313" key="3">
    <source>
        <dbReference type="Proteomes" id="UP001138709"/>
    </source>
</evidence>
<dbReference type="Pfam" id="PF08238">
    <property type="entry name" value="Sel1"/>
    <property type="match status" value="4"/>
</dbReference>
<dbReference type="InterPro" id="IPR050767">
    <property type="entry name" value="Sel1_AlgK"/>
</dbReference>
<dbReference type="InterPro" id="IPR006597">
    <property type="entry name" value="Sel1-like"/>
</dbReference>
<sequence length="303" mass="32021">MILDQTRDRAMTAPRLSIISACMAAGLLLVGCGSMGGGTEVPSAPPPPTSPQERSRGAGLYRDGIRALNPSRGGVPDPGRAAILIEAAAALGDPDAQLMVGSSHLFRPDGGRDAAAAIPWLHRSAQQGTAEAQFRLGQLIEAGDGTSREPAWAAVWFQRAAERGHPEAHFAMALLQVAGEGTAQDDAEALARLRISERRGVAAARRYREALQRRVPAVAARHAESRLAGETSRGPVPPVDRPIARFAQSGLATQGLWTAPVNGRDGPQTRAALTAFARREGIPAAMPYDPAIITRLRERLRPG</sequence>